<name>A0ABD0J4E3_9CAEN</name>
<gene>
    <name evidence="2" type="ORF">BaRGS_00039035</name>
</gene>
<evidence type="ECO:0000256" key="1">
    <source>
        <dbReference type="SAM" id="MobiDB-lite"/>
    </source>
</evidence>
<reference evidence="2 3" key="1">
    <citation type="journal article" date="2023" name="Sci. Data">
        <title>Genome assembly of the Korean intertidal mud-creeper Batillaria attramentaria.</title>
        <authorList>
            <person name="Patra A.K."/>
            <person name="Ho P.T."/>
            <person name="Jun S."/>
            <person name="Lee S.J."/>
            <person name="Kim Y."/>
            <person name="Won Y.J."/>
        </authorList>
    </citation>
    <scope>NUCLEOTIDE SEQUENCE [LARGE SCALE GENOMIC DNA]</scope>
    <source>
        <strain evidence="2">Wonlab-2016</strain>
    </source>
</reference>
<feature type="compositionally biased region" description="Basic and acidic residues" evidence="1">
    <location>
        <begin position="375"/>
        <end position="384"/>
    </location>
</feature>
<evidence type="ECO:0008006" key="4">
    <source>
        <dbReference type="Google" id="ProtNLM"/>
    </source>
</evidence>
<accession>A0ABD0J4E3</accession>
<dbReference type="EMBL" id="JACVVK020000661">
    <property type="protein sequence ID" value="KAK7458951.1"/>
    <property type="molecule type" value="Genomic_DNA"/>
</dbReference>
<sequence length="478" mass="51638">MSLVLERHGGLSGVGLSGTGSIWDGVCQGRGLSGVGLSGTGSVWVGSTWDGICLKWIYLGRGLSGSVCLRRGLFRMGLSGTGSIWDGVCLDGSTWHGSKWHGPVWHGGYVDVDEKSGKVVWRYDNLTDPSLPILDIYGDVIGTDGRHLIKINDDGTVQKPIIKIYDKDPMYSIQVANDNLLLMVSQEGLLITYATNGIPEASLTIRDELERVNGTFLPVAQPVIYGKRAYILMQFAPDAPLSPDKQVPLDWSWGYSAYTPLTCGHAWLNVSTPCGTSISSVSRALVTSLGPLASPNDDVESDSSVLVHNNTVYVSLGRPLMGCTRPGQTTEGTLWALEDQGDVGAVLFKTPTSVPSNLALYDVTTGQGTPSWDPDVMRSRERSQTPRHASAPSFPVLWAATQQQITGYDSRNGSVRHVLDISKLLNTTCRITSKVMVAMSEKNAPPIGERLVFGVACLANQSAPIGDVNIHHHHPHWY</sequence>
<organism evidence="2 3">
    <name type="scientific">Batillaria attramentaria</name>
    <dbReference type="NCBI Taxonomy" id="370345"/>
    <lineage>
        <taxon>Eukaryota</taxon>
        <taxon>Metazoa</taxon>
        <taxon>Spiralia</taxon>
        <taxon>Lophotrochozoa</taxon>
        <taxon>Mollusca</taxon>
        <taxon>Gastropoda</taxon>
        <taxon>Caenogastropoda</taxon>
        <taxon>Sorbeoconcha</taxon>
        <taxon>Cerithioidea</taxon>
        <taxon>Batillariidae</taxon>
        <taxon>Batillaria</taxon>
    </lineage>
</organism>
<feature type="region of interest" description="Disordered" evidence="1">
    <location>
        <begin position="369"/>
        <end position="390"/>
    </location>
</feature>
<proteinExistence type="predicted"/>
<protein>
    <recommendedName>
        <fullName evidence="4">Pyrrolo-quinoline quinone</fullName>
    </recommendedName>
</protein>
<keyword evidence="3" id="KW-1185">Reference proteome</keyword>
<comment type="caution">
    <text evidence="2">The sequence shown here is derived from an EMBL/GenBank/DDBJ whole genome shotgun (WGS) entry which is preliminary data.</text>
</comment>
<evidence type="ECO:0000313" key="3">
    <source>
        <dbReference type="Proteomes" id="UP001519460"/>
    </source>
</evidence>
<dbReference type="AlphaFoldDB" id="A0ABD0J4E3"/>
<dbReference type="Proteomes" id="UP001519460">
    <property type="component" value="Unassembled WGS sequence"/>
</dbReference>
<evidence type="ECO:0000313" key="2">
    <source>
        <dbReference type="EMBL" id="KAK7458951.1"/>
    </source>
</evidence>